<dbReference type="InterPro" id="IPR029510">
    <property type="entry name" value="Ald_DH_CS_GLU"/>
</dbReference>
<keyword evidence="7" id="KW-1185">Reference proteome</keyword>
<dbReference type="OrthoDB" id="6882680at2"/>
<dbReference type="GO" id="GO:0016620">
    <property type="term" value="F:oxidoreductase activity, acting on the aldehyde or oxo group of donors, NAD or NADP as acceptor"/>
    <property type="evidence" value="ECO:0007669"/>
    <property type="project" value="InterPro"/>
</dbReference>
<reference evidence="6 7" key="1">
    <citation type="submission" date="2017-09" db="EMBL/GenBank/DDBJ databases">
        <authorList>
            <person name="Ehlers B."/>
            <person name="Leendertz F.H."/>
        </authorList>
    </citation>
    <scope>NUCLEOTIDE SEQUENCE [LARGE SCALE GENOMIC DNA]</scope>
    <source>
        <strain evidence="6 7">DSM 46844</strain>
    </source>
</reference>
<dbReference type="InterPro" id="IPR016162">
    <property type="entry name" value="Ald_DH_N"/>
</dbReference>
<evidence type="ECO:0000256" key="2">
    <source>
        <dbReference type="ARBA" id="ARBA00023002"/>
    </source>
</evidence>
<dbReference type="Gene3D" id="3.40.605.10">
    <property type="entry name" value="Aldehyde Dehydrogenase, Chain A, domain 1"/>
    <property type="match status" value="1"/>
</dbReference>
<dbReference type="PROSITE" id="PS00687">
    <property type="entry name" value="ALDEHYDE_DEHYDR_GLU"/>
    <property type="match status" value="1"/>
</dbReference>
<feature type="domain" description="Aldehyde dehydrogenase" evidence="5">
    <location>
        <begin position="31"/>
        <end position="485"/>
    </location>
</feature>
<gene>
    <name evidence="6" type="ORF">SAMN06893097_103191</name>
</gene>
<evidence type="ECO:0000256" key="4">
    <source>
        <dbReference type="RuleBase" id="RU003345"/>
    </source>
</evidence>
<evidence type="ECO:0000256" key="3">
    <source>
        <dbReference type="PROSITE-ProRule" id="PRU10007"/>
    </source>
</evidence>
<proteinExistence type="inferred from homology"/>
<keyword evidence="2 4" id="KW-0560">Oxidoreductase</keyword>
<dbReference type="Gene3D" id="3.40.309.10">
    <property type="entry name" value="Aldehyde Dehydrogenase, Chain A, domain 2"/>
    <property type="match status" value="1"/>
</dbReference>
<evidence type="ECO:0000313" key="6">
    <source>
        <dbReference type="EMBL" id="SNX96022.1"/>
    </source>
</evidence>
<evidence type="ECO:0000313" key="7">
    <source>
        <dbReference type="Proteomes" id="UP000219514"/>
    </source>
</evidence>
<dbReference type="FunFam" id="3.40.605.10:FF:000007">
    <property type="entry name" value="NAD/NADP-dependent betaine aldehyde dehydrogenase"/>
    <property type="match status" value="1"/>
</dbReference>
<dbReference type="SUPFAM" id="SSF53720">
    <property type="entry name" value="ALDH-like"/>
    <property type="match status" value="1"/>
</dbReference>
<protein>
    <submittedName>
        <fullName evidence="6">Aldehyde dehydrogenase (NAD+)</fullName>
    </submittedName>
</protein>
<accession>A0A285EAB6</accession>
<sequence length="490" mass="52153">MNALQLHQAVAAEVLPEPSLHIAGSAVTTTERGTLDHIDPTTGQLLAPFPVAGEREVDQAVRAARKAFPAWRRMPADERRRLLWNIARAVEAHQDELNRISALETGVPLAVGGVGMVIDHFEYYAGWVDKFEGELISTYPGNALDYVKYEPYGVVGVFVPFNGPVNNAAMKLAPAFAAGNCVILKSPELSPFGVMRLAEICREAGLPEGVLSVLSGDRETGQAIIRHPDVAKVAFTGGGAVARSIMATASESLTPVVLELGGKSANLIFEDADLDAAAQMAAMMSAVMLSGQGCLFPTRLMVQESVYDEVIDRVAAVTTSPTIGDPLDPNVLMGPVISEHAADRIVAMVDAARKEARVVTGGERLETHLGGNSFVRPTVLADVDNNSTIAQQEVFGPVLAMMPFRDEAHALEMANGTEHGLAAYVHTNDLRRAHRIADGLDAGWIGVNGFPPLVATAPFGGVKASGFGREGGRAGIEEYVYQKNVYIPLS</sequence>
<dbReference type="AlphaFoldDB" id="A0A285EAB6"/>
<dbReference type="Proteomes" id="UP000219514">
    <property type="component" value="Unassembled WGS sequence"/>
</dbReference>
<dbReference type="PANTHER" id="PTHR11699">
    <property type="entry name" value="ALDEHYDE DEHYDROGENASE-RELATED"/>
    <property type="match status" value="1"/>
</dbReference>
<dbReference type="InterPro" id="IPR016161">
    <property type="entry name" value="Ald_DH/histidinol_DH"/>
</dbReference>
<dbReference type="InterPro" id="IPR016163">
    <property type="entry name" value="Ald_DH_C"/>
</dbReference>
<name>A0A285EAB6_9ACTN</name>
<dbReference type="InterPro" id="IPR015590">
    <property type="entry name" value="Aldehyde_DH_dom"/>
</dbReference>
<organism evidence="6 7">
    <name type="scientific">Geodermatophilus sabuli</name>
    <dbReference type="NCBI Taxonomy" id="1564158"/>
    <lineage>
        <taxon>Bacteria</taxon>
        <taxon>Bacillati</taxon>
        <taxon>Actinomycetota</taxon>
        <taxon>Actinomycetes</taxon>
        <taxon>Geodermatophilales</taxon>
        <taxon>Geodermatophilaceae</taxon>
        <taxon>Geodermatophilus</taxon>
    </lineage>
</organism>
<dbReference type="Pfam" id="PF00171">
    <property type="entry name" value="Aldedh"/>
    <property type="match status" value="1"/>
</dbReference>
<dbReference type="RefSeq" id="WP_097206048.1">
    <property type="nucleotide sequence ID" value="NZ_JACHXB010000004.1"/>
</dbReference>
<evidence type="ECO:0000259" key="5">
    <source>
        <dbReference type="Pfam" id="PF00171"/>
    </source>
</evidence>
<comment type="similarity">
    <text evidence="1 4">Belongs to the aldehyde dehydrogenase family.</text>
</comment>
<dbReference type="EMBL" id="OBDO01000003">
    <property type="protein sequence ID" value="SNX96022.1"/>
    <property type="molecule type" value="Genomic_DNA"/>
</dbReference>
<feature type="active site" evidence="3">
    <location>
        <position position="259"/>
    </location>
</feature>
<evidence type="ECO:0000256" key="1">
    <source>
        <dbReference type="ARBA" id="ARBA00009986"/>
    </source>
</evidence>